<keyword evidence="2" id="KW-1185">Reference proteome</keyword>
<proteinExistence type="predicted"/>
<evidence type="ECO:0000313" key="1">
    <source>
        <dbReference type="EMBL" id="KAE8138712.1"/>
    </source>
</evidence>
<dbReference type="AlphaFoldDB" id="A0A5N6SVQ8"/>
<dbReference type="PANTHER" id="PTHR38115">
    <property type="entry name" value="LIPOCALIN-LIKE DOMAIN-CONTAINING PROTEIN"/>
    <property type="match status" value="1"/>
</dbReference>
<dbReference type="RefSeq" id="XP_031914775.1">
    <property type="nucleotide sequence ID" value="XM_032059602.1"/>
</dbReference>
<dbReference type="OrthoDB" id="425354at2759"/>
<organism evidence="1 2">
    <name type="scientific">Aspergillus pseudotamarii</name>
    <dbReference type="NCBI Taxonomy" id="132259"/>
    <lineage>
        <taxon>Eukaryota</taxon>
        <taxon>Fungi</taxon>
        <taxon>Dikarya</taxon>
        <taxon>Ascomycota</taxon>
        <taxon>Pezizomycotina</taxon>
        <taxon>Eurotiomycetes</taxon>
        <taxon>Eurotiomycetidae</taxon>
        <taxon>Eurotiales</taxon>
        <taxon>Aspergillaceae</taxon>
        <taxon>Aspergillus</taxon>
        <taxon>Aspergillus subgen. Circumdati</taxon>
    </lineage>
</organism>
<evidence type="ECO:0000313" key="2">
    <source>
        <dbReference type="Proteomes" id="UP000325672"/>
    </source>
</evidence>
<dbReference type="Proteomes" id="UP000325672">
    <property type="component" value="Unassembled WGS sequence"/>
</dbReference>
<accession>A0A5N6SVQ8</accession>
<name>A0A5N6SVQ8_ASPPS</name>
<dbReference type="EMBL" id="ML743569">
    <property type="protein sequence ID" value="KAE8138712.1"/>
    <property type="molecule type" value="Genomic_DNA"/>
</dbReference>
<sequence>MKLQCLNWIIRRAFRHVTVTFTITEYASIGADSSPLALHIDVVHTVTGGFNGTTEKRTLDWKAYAQKDYVFGTLSVRSRLIGGVEDENGQVRPALELDITNLNQRMYDFLRGTVSAEGEHEEGFLVEGPPQKEMGGSRGSWLHTVSHSEDLGWTMEQVWGFEAIRGKRYHTRRAVVINKFGDCAMGRVVYKWHSDIRDK</sequence>
<reference evidence="1 2" key="1">
    <citation type="submission" date="2019-04" db="EMBL/GenBank/DDBJ databases">
        <title>Friends and foes A comparative genomics study of 23 Aspergillus species from section Flavi.</title>
        <authorList>
            <consortium name="DOE Joint Genome Institute"/>
            <person name="Kjaerbolling I."/>
            <person name="Vesth T."/>
            <person name="Frisvad J.C."/>
            <person name="Nybo J.L."/>
            <person name="Theobald S."/>
            <person name="Kildgaard S."/>
            <person name="Isbrandt T."/>
            <person name="Kuo A."/>
            <person name="Sato A."/>
            <person name="Lyhne E.K."/>
            <person name="Kogle M.E."/>
            <person name="Wiebenga A."/>
            <person name="Kun R.S."/>
            <person name="Lubbers R.J."/>
            <person name="Makela M.R."/>
            <person name="Barry K."/>
            <person name="Chovatia M."/>
            <person name="Clum A."/>
            <person name="Daum C."/>
            <person name="Haridas S."/>
            <person name="He G."/>
            <person name="LaButti K."/>
            <person name="Lipzen A."/>
            <person name="Mondo S."/>
            <person name="Riley R."/>
            <person name="Salamov A."/>
            <person name="Simmons B.A."/>
            <person name="Magnuson J.K."/>
            <person name="Henrissat B."/>
            <person name="Mortensen U.H."/>
            <person name="Larsen T.O."/>
            <person name="Devries R.P."/>
            <person name="Grigoriev I.V."/>
            <person name="Machida M."/>
            <person name="Baker S.E."/>
            <person name="Andersen M.R."/>
        </authorList>
    </citation>
    <scope>NUCLEOTIDE SEQUENCE [LARGE SCALE GENOMIC DNA]</scope>
    <source>
        <strain evidence="1 2">CBS 117625</strain>
    </source>
</reference>
<dbReference type="PANTHER" id="PTHR38115:SF1">
    <property type="entry name" value="LIPOCALIN-LIKE DOMAIN-CONTAINING PROTEIN"/>
    <property type="match status" value="1"/>
</dbReference>
<dbReference type="GeneID" id="43643812"/>
<dbReference type="InterPro" id="IPR053037">
    <property type="entry name" value="Pericyclase_pydY-like"/>
</dbReference>
<protein>
    <submittedName>
        <fullName evidence="1">Uncharacterized protein</fullName>
    </submittedName>
</protein>
<gene>
    <name evidence="1" type="ORF">BDV38DRAFT_281641</name>
</gene>